<keyword evidence="1" id="KW-0233">DNA recombination</keyword>
<dbReference type="Proteomes" id="UP000631670">
    <property type="component" value="Unassembled WGS sequence"/>
</dbReference>
<evidence type="ECO:0000313" key="3">
    <source>
        <dbReference type="Proteomes" id="UP000631670"/>
    </source>
</evidence>
<gene>
    <name evidence="2" type="ORF">H4696_009751</name>
</gene>
<evidence type="ECO:0000313" key="2">
    <source>
        <dbReference type="EMBL" id="MBE1502651.1"/>
    </source>
</evidence>
<reference evidence="2 3" key="1">
    <citation type="submission" date="2020-10" db="EMBL/GenBank/DDBJ databases">
        <title>Sequencing the genomes of 1000 actinobacteria strains.</title>
        <authorList>
            <person name="Klenk H.-P."/>
        </authorList>
    </citation>
    <scope>NUCLEOTIDE SEQUENCE [LARGE SCALE GENOMIC DNA]</scope>
    <source>
        <strain evidence="2 3">DSM 44653</strain>
    </source>
</reference>
<accession>A0ABR9IHK9</accession>
<sequence length="124" mass="13196">MSSPPPLTAIVHTHLTTLGTAADGRLFRNLTGGDLAESTIGRVWDKVRKGALSGDEYASPLAKRPYDLRHACVSTRLAAGVPSTQCAEWTGHSVAVLHEICAKVIAGLESVAHDRIERALGWQG</sequence>
<dbReference type="EMBL" id="JADBEG010000001">
    <property type="protein sequence ID" value="MBE1502651.1"/>
    <property type="molecule type" value="Genomic_DNA"/>
</dbReference>
<dbReference type="RefSeq" id="WP_086855982.1">
    <property type="nucleotide sequence ID" value="NZ_JADBEG010000001.1"/>
</dbReference>
<dbReference type="InterPro" id="IPR013762">
    <property type="entry name" value="Integrase-like_cat_sf"/>
</dbReference>
<proteinExistence type="predicted"/>
<dbReference type="Gene3D" id="1.10.443.10">
    <property type="entry name" value="Intergrase catalytic core"/>
    <property type="match status" value="1"/>
</dbReference>
<dbReference type="InterPro" id="IPR011010">
    <property type="entry name" value="DNA_brk_join_enz"/>
</dbReference>
<evidence type="ECO:0000256" key="1">
    <source>
        <dbReference type="ARBA" id="ARBA00023172"/>
    </source>
</evidence>
<keyword evidence="3" id="KW-1185">Reference proteome</keyword>
<organism evidence="2 3">
    <name type="scientific">Amycolatopsis lexingtonensis</name>
    <dbReference type="NCBI Taxonomy" id="218822"/>
    <lineage>
        <taxon>Bacteria</taxon>
        <taxon>Bacillati</taxon>
        <taxon>Actinomycetota</taxon>
        <taxon>Actinomycetes</taxon>
        <taxon>Pseudonocardiales</taxon>
        <taxon>Pseudonocardiaceae</taxon>
        <taxon>Amycolatopsis</taxon>
    </lineage>
</organism>
<protein>
    <submittedName>
        <fullName evidence="2">Integrase</fullName>
    </submittedName>
</protein>
<dbReference type="SUPFAM" id="SSF56349">
    <property type="entry name" value="DNA breaking-rejoining enzymes"/>
    <property type="match status" value="1"/>
</dbReference>
<comment type="caution">
    <text evidence="2">The sequence shown here is derived from an EMBL/GenBank/DDBJ whole genome shotgun (WGS) entry which is preliminary data.</text>
</comment>
<name>A0ABR9IHK9_9PSEU</name>